<comment type="caution">
    <text evidence="1">The sequence shown here is derived from an EMBL/GenBank/DDBJ whole genome shotgun (WGS) entry which is preliminary data.</text>
</comment>
<name>A0AA44F5I6_AGRTU</name>
<dbReference type="AlphaFoldDB" id="A0AA44F5I6"/>
<dbReference type="EMBL" id="JAAMAY010000030">
    <property type="protein sequence ID" value="NTC30031.1"/>
    <property type="molecule type" value="Genomic_DNA"/>
</dbReference>
<dbReference type="Proteomes" id="UP000702952">
    <property type="component" value="Unassembled WGS sequence"/>
</dbReference>
<sequence>MSERANFVHLTDLHLGNLQVQDDDLYSDTSATLADTLAQIKALGQAQDAAE</sequence>
<evidence type="ECO:0000313" key="2">
    <source>
        <dbReference type="Proteomes" id="UP000702952"/>
    </source>
</evidence>
<reference evidence="1" key="1">
    <citation type="journal article" date="2020" name="Science">
        <title>Unexpected conservation and global transmission of agrobacterial virulence plasmids.</title>
        <authorList>
            <person name="Weisberg A.J."/>
            <person name="Davis E.W. 2nd"/>
            <person name="Tabima J."/>
            <person name="Belcher M.S."/>
            <person name="Miller M."/>
            <person name="Kuo C.H."/>
            <person name="Loper J.E."/>
            <person name="Grunwald N.J."/>
            <person name="Putnam M.L."/>
            <person name="Chang J.H."/>
        </authorList>
    </citation>
    <scope>NUCLEOTIDE SEQUENCE</scope>
    <source>
        <strain evidence="1">17-1853-1a</strain>
    </source>
</reference>
<dbReference type="RefSeq" id="WP_173739269.1">
    <property type="nucleotide sequence ID" value="NZ_CP123838.1"/>
</dbReference>
<protein>
    <submittedName>
        <fullName evidence="1">Uncharacterized protein</fullName>
    </submittedName>
</protein>
<organism evidence="1 2">
    <name type="scientific">Agrobacterium tumefaciens</name>
    <dbReference type="NCBI Taxonomy" id="358"/>
    <lineage>
        <taxon>Bacteria</taxon>
        <taxon>Pseudomonadati</taxon>
        <taxon>Pseudomonadota</taxon>
        <taxon>Alphaproteobacteria</taxon>
        <taxon>Hyphomicrobiales</taxon>
        <taxon>Rhizobiaceae</taxon>
        <taxon>Rhizobium/Agrobacterium group</taxon>
        <taxon>Agrobacterium</taxon>
        <taxon>Agrobacterium tumefaciens complex</taxon>
    </lineage>
</organism>
<gene>
    <name evidence="1" type="ORF">G6M46_18010</name>
</gene>
<accession>A0AA44F5I6</accession>
<proteinExistence type="predicted"/>
<evidence type="ECO:0000313" key="1">
    <source>
        <dbReference type="EMBL" id="NTC30031.1"/>
    </source>
</evidence>